<name>A0A9P5TC08_9AGAM</name>
<feature type="domain" description="C3H1-type" evidence="2">
    <location>
        <begin position="233"/>
        <end position="261"/>
    </location>
</feature>
<keyword evidence="1" id="KW-0863">Zinc-finger</keyword>
<comment type="caution">
    <text evidence="3">The sequence shown here is derived from an EMBL/GenBank/DDBJ whole genome shotgun (WGS) entry which is preliminary data.</text>
</comment>
<gene>
    <name evidence="3" type="ORF">DFH94DRAFT_714404</name>
</gene>
<sequence length="334" mass="36935">MGQKQVALCVIDGTRSVFSTNYIAEGEGGGRKAGQEIVRGIADYLADASSLQDSTVKVSIAIYIMKARLRSDLVASNICAPEQFDKFFVGLDETPYLNIVEVSSKRGADKKIEEHLQLYAGLPQTVRVFFCGGNGSEYLSITPTLDACNAKDKLVILRSYNSPSNGTFSRIPSLMLVGLFMRNIPVAPATPFFDPSPFPVAEADELDGRTPSPRAYTLPQRQTVIDPTLPLYKQNPPPCNEYYLMQSCSKEGRCRYSHEYDLTADQLSTLATSAQQSPCWFLNNNRECPHGINCCWGHVCPFGVKCHYSLKDKCRFKGEGMHRPRGDLATLAYA</sequence>
<dbReference type="InterPro" id="IPR057683">
    <property type="entry name" value="DUF7923"/>
</dbReference>
<evidence type="ECO:0000313" key="4">
    <source>
        <dbReference type="Proteomes" id="UP000759537"/>
    </source>
</evidence>
<proteinExistence type="predicted"/>
<evidence type="ECO:0000313" key="3">
    <source>
        <dbReference type="EMBL" id="KAF8484545.1"/>
    </source>
</evidence>
<accession>A0A9P5TC08</accession>
<reference evidence="3" key="2">
    <citation type="journal article" date="2020" name="Nat. Commun.">
        <title>Large-scale genome sequencing of mycorrhizal fungi provides insights into the early evolution of symbiotic traits.</title>
        <authorList>
            <person name="Miyauchi S."/>
            <person name="Kiss E."/>
            <person name="Kuo A."/>
            <person name="Drula E."/>
            <person name="Kohler A."/>
            <person name="Sanchez-Garcia M."/>
            <person name="Morin E."/>
            <person name="Andreopoulos B."/>
            <person name="Barry K.W."/>
            <person name="Bonito G."/>
            <person name="Buee M."/>
            <person name="Carver A."/>
            <person name="Chen C."/>
            <person name="Cichocki N."/>
            <person name="Clum A."/>
            <person name="Culley D."/>
            <person name="Crous P.W."/>
            <person name="Fauchery L."/>
            <person name="Girlanda M."/>
            <person name="Hayes R.D."/>
            <person name="Keri Z."/>
            <person name="LaButti K."/>
            <person name="Lipzen A."/>
            <person name="Lombard V."/>
            <person name="Magnuson J."/>
            <person name="Maillard F."/>
            <person name="Murat C."/>
            <person name="Nolan M."/>
            <person name="Ohm R.A."/>
            <person name="Pangilinan J."/>
            <person name="Pereira M.F."/>
            <person name="Perotto S."/>
            <person name="Peter M."/>
            <person name="Pfister S."/>
            <person name="Riley R."/>
            <person name="Sitrit Y."/>
            <person name="Stielow J.B."/>
            <person name="Szollosi G."/>
            <person name="Zifcakova L."/>
            <person name="Stursova M."/>
            <person name="Spatafora J.W."/>
            <person name="Tedersoo L."/>
            <person name="Vaario L.M."/>
            <person name="Yamada A."/>
            <person name="Yan M."/>
            <person name="Wang P."/>
            <person name="Xu J."/>
            <person name="Bruns T."/>
            <person name="Baldrian P."/>
            <person name="Vilgalys R."/>
            <person name="Dunand C."/>
            <person name="Henrissat B."/>
            <person name="Grigoriev I.V."/>
            <person name="Hibbett D."/>
            <person name="Nagy L.G."/>
            <person name="Martin F.M."/>
        </authorList>
    </citation>
    <scope>NUCLEOTIDE SEQUENCE</scope>
    <source>
        <strain evidence="3">Prilba</strain>
    </source>
</reference>
<organism evidence="3 4">
    <name type="scientific">Russula ochroleuca</name>
    <dbReference type="NCBI Taxonomy" id="152965"/>
    <lineage>
        <taxon>Eukaryota</taxon>
        <taxon>Fungi</taxon>
        <taxon>Dikarya</taxon>
        <taxon>Basidiomycota</taxon>
        <taxon>Agaricomycotina</taxon>
        <taxon>Agaricomycetes</taxon>
        <taxon>Russulales</taxon>
        <taxon>Russulaceae</taxon>
        <taxon>Russula</taxon>
    </lineage>
</organism>
<dbReference type="GO" id="GO:0008270">
    <property type="term" value="F:zinc ion binding"/>
    <property type="evidence" value="ECO:0007669"/>
    <property type="project" value="UniProtKB-KW"/>
</dbReference>
<keyword evidence="4" id="KW-1185">Reference proteome</keyword>
<dbReference type="Proteomes" id="UP000759537">
    <property type="component" value="Unassembled WGS sequence"/>
</dbReference>
<dbReference type="Pfam" id="PF25540">
    <property type="entry name" value="DUF7923"/>
    <property type="match status" value="1"/>
</dbReference>
<evidence type="ECO:0000259" key="2">
    <source>
        <dbReference type="PROSITE" id="PS50103"/>
    </source>
</evidence>
<dbReference type="Gene3D" id="4.10.1000.10">
    <property type="entry name" value="Zinc finger, CCCH-type"/>
    <property type="match status" value="1"/>
</dbReference>
<dbReference type="EMBL" id="WHVB01000003">
    <property type="protein sequence ID" value="KAF8484545.1"/>
    <property type="molecule type" value="Genomic_DNA"/>
</dbReference>
<keyword evidence="1" id="KW-0862">Zinc</keyword>
<dbReference type="InterPro" id="IPR000571">
    <property type="entry name" value="Znf_CCCH"/>
</dbReference>
<dbReference type="PROSITE" id="PS50103">
    <property type="entry name" value="ZF_C3H1"/>
    <property type="match status" value="1"/>
</dbReference>
<protein>
    <recommendedName>
        <fullName evidence="2">C3H1-type domain-containing protein</fullName>
    </recommendedName>
</protein>
<dbReference type="PANTHER" id="PTHR37543">
    <property type="entry name" value="CCCH ZINC FINGER DNA BINDING PROTEIN (AFU_ORTHOLOGUE AFUA_5G12760)"/>
    <property type="match status" value="1"/>
</dbReference>
<evidence type="ECO:0000256" key="1">
    <source>
        <dbReference type="PROSITE-ProRule" id="PRU00723"/>
    </source>
</evidence>
<dbReference type="OrthoDB" id="2270193at2759"/>
<feature type="zinc finger region" description="C3H1-type" evidence="1">
    <location>
        <begin position="233"/>
        <end position="261"/>
    </location>
</feature>
<dbReference type="AlphaFoldDB" id="A0A9P5TC08"/>
<keyword evidence="1" id="KW-0479">Metal-binding</keyword>
<reference evidence="3" key="1">
    <citation type="submission" date="2019-10" db="EMBL/GenBank/DDBJ databases">
        <authorList>
            <consortium name="DOE Joint Genome Institute"/>
            <person name="Kuo A."/>
            <person name="Miyauchi S."/>
            <person name="Kiss E."/>
            <person name="Drula E."/>
            <person name="Kohler A."/>
            <person name="Sanchez-Garcia M."/>
            <person name="Andreopoulos B."/>
            <person name="Barry K.W."/>
            <person name="Bonito G."/>
            <person name="Buee M."/>
            <person name="Carver A."/>
            <person name="Chen C."/>
            <person name="Cichocki N."/>
            <person name="Clum A."/>
            <person name="Culley D."/>
            <person name="Crous P.W."/>
            <person name="Fauchery L."/>
            <person name="Girlanda M."/>
            <person name="Hayes R."/>
            <person name="Keri Z."/>
            <person name="LaButti K."/>
            <person name="Lipzen A."/>
            <person name="Lombard V."/>
            <person name="Magnuson J."/>
            <person name="Maillard F."/>
            <person name="Morin E."/>
            <person name="Murat C."/>
            <person name="Nolan M."/>
            <person name="Ohm R."/>
            <person name="Pangilinan J."/>
            <person name="Pereira M."/>
            <person name="Perotto S."/>
            <person name="Peter M."/>
            <person name="Riley R."/>
            <person name="Sitrit Y."/>
            <person name="Stielow B."/>
            <person name="Szollosi G."/>
            <person name="Zifcakova L."/>
            <person name="Stursova M."/>
            <person name="Spatafora J.W."/>
            <person name="Tedersoo L."/>
            <person name="Vaario L.-M."/>
            <person name="Yamada A."/>
            <person name="Yan M."/>
            <person name="Wang P."/>
            <person name="Xu J."/>
            <person name="Bruns T."/>
            <person name="Baldrian P."/>
            <person name="Vilgalys R."/>
            <person name="Henrissat B."/>
            <person name="Grigoriev I.V."/>
            <person name="Hibbett D."/>
            <person name="Nagy L.G."/>
            <person name="Martin F.M."/>
        </authorList>
    </citation>
    <scope>NUCLEOTIDE SEQUENCE</scope>
    <source>
        <strain evidence="3">Prilba</strain>
    </source>
</reference>
<dbReference type="PANTHER" id="PTHR37543:SF1">
    <property type="entry name" value="CCCH ZINC FINGER DNA BINDING PROTEIN (AFU_ORTHOLOGUE AFUA_5G12760)"/>
    <property type="match status" value="1"/>
</dbReference>